<dbReference type="InterPro" id="IPR044742">
    <property type="entry name" value="DEAD/DEAH_RhlB"/>
</dbReference>
<accession>A0ABP9CUR4</accession>
<sequence>MWNNLSLPKFIEYMSFKDLQLNKPILRAVAEAGYENPTIVQEKTIPVVLNKKDVIVSAQTGTGKTAAFALPILQLLFDYQDAPKNGKKIKALIVSPTRELAVQIQENFETYGKYTNLRTALIYGGTSIEPQKDILKKGIDILIATPGRLLDLHKQDLVNLDYVETLVLDEADLMLDMGFIDDVKKIERLCTKEKQILLFSATISHKVEQLAHTILKKPERIEVSTNSSTSKNVNQVLYYVPKRNKIELCLHLLRNTIKGSILIFRRTKFGVDKLEQTLVKNGYKVESIHGDKTQNLRQEALNKFKNGYVNILIATDVAARGIDIDELDAVINFDLPNVPETYVHRIGRTARAGKTGTSYSFCSADEKTYVQTIQQLIQLQMDVVEDHPYPLDPKAKPVVHKSKKTGSKHKKGRKSEGSKKKKKRWY</sequence>
<keyword evidence="3 11" id="KW-0347">Helicase</keyword>
<feature type="short sequence motif" description="Q motif" evidence="6">
    <location>
        <begin position="14"/>
        <end position="42"/>
    </location>
</feature>
<dbReference type="CDD" id="cd18787">
    <property type="entry name" value="SF2_C_DEAD"/>
    <property type="match status" value="1"/>
</dbReference>
<evidence type="ECO:0000256" key="7">
    <source>
        <dbReference type="SAM" id="MobiDB-lite"/>
    </source>
</evidence>
<keyword evidence="2" id="KW-0378">Hydrolase</keyword>
<comment type="similarity">
    <text evidence="5">Belongs to the DEAD box helicase family.</text>
</comment>
<feature type="domain" description="Helicase C-terminal" evidence="9">
    <location>
        <begin position="232"/>
        <end position="392"/>
    </location>
</feature>
<dbReference type="InterPro" id="IPR001650">
    <property type="entry name" value="Helicase_C-like"/>
</dbReference>
<name>A0ABP9CUR4_9FLAO</name>
<evidence type="ECO:0000313" key="11">
    <source>
        <dbReference type="EMBL" id="GAA4816579.1"/>
    </source>
</evidence>
<comment type="caution">
    <text evidence="11">The sequence shown here is derived from an EMBL/GenBank/DDBJ whole genome shotgun (WGS) entry which is preliminary data.</text>
</comment>
<feature type="compositionally biased region" description="Basic residues" evidence="7">
    <location>
        <begin position="397"/>
        <end position="426"/>
    </location>
</feature>
<feature type="domain" description="Helicase ATP-binding" evidence="8">
    <location>
        <begin position="45"/>
        <end position="221"/>
    </location>
</feature>
<dbReference type="InterPro" id="IPR011545">
    <property type="entry name" value="DEAD/DEAH_box_helicase_dom"/>
</dbReference>
<dbReference type="PANTHER" id="PTHR47959">
    <property type="entry name" value="ATP-DEPENDENT RNA HELICASE RHLE-RELATED"/>
    <property type="match status" value="1"/>
</dbReference>
<dbReference type="Pfam" id="PF00270">
    <property type="entry name" value="DEAD"/>
    <property type="match status" value="1"/>
</dbReference>
<protein>
    <submittedName>
        <fullName evidence="11">DEAD/DEAH box helicase</fullName>
    </submittedName>
</protein>
<evidence type="ECO:0000259" key="8">
    <source>
        <dbReference type="PROSITE" id="PS51192"/>
    </source>
</evidence>
<keyword evidence="1" id="KW-0547">Nucleotide-binding</keyword>
<keyword evidence="12" id="KW-1185">Reference proteome</keyword>
<gene>
    <name evidence="11" type="ORF">GCM10023330_26280</name>
</gene>
<keyword evidence="4" id="KW-0067">ATP-binding</keyword>
<dbReference type="InterPro" id="IPR014014">
    <property type="entry name" value="RNA_helicase_DEAD_Q_motif"/>
</dbReference>
<dbReference type="PROSITE" id="PS51194">
    <property type="entry name" value="HELICASE_CTER"/>
    <property type="match status" value="1"/>
</dbReference>
<reference evidence="12" key="1">
    <citation type="journal article" date="2019" name="Int. J. Syst. Evol. Microbiol.">
        <title>The Global Catalogue of Microorganisms (GCM) 10K type strain sequencing project: providing services to taxonomists for standard genome sequencing and annotation.</title>
        <authorList>
            <consortium name="The Broad Institute Genomics Platform"/>
            <consortium name="The Broad Institute Genome Sequencing Center for Infectious Disease"/>
            <person name="Wu L."/>
            <person name="Ma J."/>
        </authorList>
    </citation>
    <scope>NUCLEOTIDE SEQUENCE [LARGE SCALE GENOMIC DNA]</scope>
    <source>
        <strain evidence="12">JCM 18325</strain>
    </source>
</reference>
<evidence type="ECO:0000313" key="12">
    <source>
        <dbReference type="Proteomes" id="UP001501433"/>
    </source>
</evidence>
<dbReference type="PROSITE" id="PS51195">
    <property type="entry name" value="Q_MOTIF"/>
    <property type="match status" value="1"/>
</dbReference>
<organism evidence="11 12">
    <name type="scientific">Litoribaculum gwangyangense</name>
    <dbReference type="NCBI Taxonomy" id="1130722"/>
    <lineage>
        <taxon>Bacteria</taxon>
        <taxon>Pseudomonadati</taxon>
        <taxon>Bacteroidota</taxon>
        <taxon>Flavobacteriia</taxon>
        <taxon>Flavobacteriales</taxon>
        <taxon>Flavobacteriaceae</taxon>
        <taxon>Litoribaculum</taxon>
    </lineage>
</organism>
<evidence type="ECO:0000259" key="9">
    <source>
        <dbReference type="PROSITE" id="PS51194"/>
    </source>
</evidence>
<evidence type="ECO:0000256" key="5">
    <source>
        <dbReference type="ARBA" id="ARBA00038437"/>
    </source>
</evidence>
<dbReference type="PANTHER" id="PTHR47959:SF13">
    <property type="entry name" value="ATP-DEPENDENT RNA HELICASE RHLE"/>
    <property type="match status" value="1"/>
</dbReference>
<dbReference type="GO" id="GO:0004386">
    <property type="term" value="F:helicase activity"/>
    <property type="evidence" value="ECO:0007669"/>
    <property type="project" value="UniProtKB-KW"/>
</dbReference>
<dbReference type="EMBL" id="BAABJW010000004">
    <property type="protein sequence ID" value="GAA4816579.1"/>
    <property type="molecule type" value="Genomic_DNA"/>
</dbReference>
<dbReference type="InterPro" id="IPR027417">
    <property type="entry name" value="P-loop_NTPase"/>
</dbReference>
<dbReference type="Proteomes" id="UP001501433">
    <property type="component" value="Unassembled WGS sequence"/>
</dbReference>
<dbReference type="CDD" id="cd00268">
    <property type="entry name" value="DEADc"/>
    <property type="match status" value="1"/>
</dbReference>
<dbReference type="SMART" id="SM00487">
    <property type="entry name" value="DEXDc"/>
    <property type="match status" value="1"/>
</dbReference>
<evidence type="ECO:0000256" key="4">
    <source>
        <dbReference type="ARBA" id="ARBA00022840"/>
    </source>
</evidence>
<dbReference type="Gene3D" id="3.40.50.300">
    <property type="entry name" value="P-loop containing nucleotide triphosphate hydrolases"/>
    <property type="match status" value="2"/>
</dbReference>
<evidence type="ECO:0000256" key="3">
    <source>
        <dbReference type="ARBA" id="ARBA00022806"/>
    </source>
</evidence>
<proteinExistence type="inferred from homology"/>
<evidence type="ECO:0000256" key="6">
    <source>
        <dbReference type="PROSITE-ProRule" id="PRU00552"/>
    </source>
</evidence>
<evidence type="ECO:0000259" key="10">
    <source>
        <dbReference type="PROSITE" id="PS51195"/>
    </source>
</evidence>
<dbReference type="InterPro" id="IPR014001">
    <property type="entry name" value="Helicase_ATP-bd"/>
</dbReference>
<dbReference type="InterPro" id="IPR050079">
    <property type="entry name" value="DEAD_box_RNA_helicase"/>
</dbReference>
<dbReference type="PROSITE" id="PS51192">
    <property type="entry name" value="HELICASE_ATP_BIND_1"/>
    <property type="match status" value="1"/>
</dbReference>
<feature type="domain" description="DEAD-box RNA helicase Q" evidence="10">
    <location>
        <begin position="14"/>
        <end position="42"/>
    </location>
</feature>
<dbReference type="SMART" id="SM00490">
    <property type="entry name" value="HELICc"/>
    <property type="match status" value="1"/>
</dbReference>
<evidence type="ECO:0000256" key="1">
    <source>
        <dbReference type="ARBA" id="ARBA00022741"/>
    </source>
</evidence>
<dbReference type="SUPFAM" id="SSF52540">
    <property type="entry name" value="P-loop containing nucleoside triphosphate hydrolases"/>
    <property type="match status" value="1"/>
</dbReference>
<feature type="region of interest" description="Disordered" evidence="7">
    <location>
        <begin position="390"/>
        <end position="426"/>
    </location>
</feature>
<dbReference type="Pfam" id="PF00271">
    <property type="entry name" value="Helicase_C"/>
    <property type="match status" value="1"/>
</dbReference>
<evidence type="ECO:0000256" key="2">
    <source>
        <dbReference type="ARBA" id="ARBA00022801"/>
    </source>
</evidence>